<accession>A0A518VBG2</accession>
<dbReference type="OrthoDB" id="2941280at2"/>
<evidence type="ECO:0000313" key="2">
    <source>
        <dbReference type="Proteomes" id="UP000319432"/>
    </source>
</evidence>
<evidence type="ECO:0000313" key="1">
    <source>
        <dbReference type="EMBL" id="QDX94326.1"/>
    </source>
</evidence>
<gene>
    <name evidence="1" type="ORF">EEL30_19795</name>
</gene>
<proteinExistence type="predicted"/>
<protein>
    <submittedName>
        <fullName evidence="1">Uncharacterized protein</fullName>
    </submittedName>
</protein>
<dbReference type="Proteomes" id="UP000319432">
    <property type="component" value="Chromosome"/>
</dbReference>
<name>A0A518VBG2_BRELA</name>
<dbReference type="EMBL" id="CP033464">
    <property type="protein sequence ID" value="QDX94326.1"/>
    <property type="molecule type" value="Genomic_DNA"/>
</dbReference>
<dbReference type="AlphaFoldDB" id="A0A518VBG2"/>
<organism evidence="1 2">
    <name type="scientific">Brevibacillus laterosporus</name>
    <name type="common">Bacillus laterosporus</name>
    <dbReference type="NCBI Taxonomy" id="1465"/>
    <lineage>
        <taxon>Bacteria</taxon>
        <taxon>Bacillati</taxon>
        <taxon>Bacillota</taxon>
        <taxon>Bacilli</taxon>
        <taxon>Bacillales</taxon>
        <taxon>Paenibacillaceae</taxon>
        <taxon>Brevibacillus</taxon>
    </lineage>
</organism>
<sequence length="90" mass="10940">MWMVYDQMEGIICVTDDKQEALRDYEKQKESYKKYVQWDGEFQGDERVILALIKKDFFSDVTKNPEIIYDEDDNEVLTGDTYWDWKETTY</sequence>
<reference evidence="1 2" key="1">
    <citation type="submission" date="2018-11" db="EMBL/GenBank/DDBJ databases">
        <title>Phylogenetic determinants of toxin gene distribution in genomes of Brevibacillus laterosporus.</title>
        <authorList>
            <person name="Glare T.R."/>
            <person name="Durrant A."/>
            <person name="Berry C."/>
            <person name="Palma L."/>
            <person name="Ormskirk M."/>
            <person name="Cox M.O."/>
        </authorList>
    </citation>
    <scope>NUCLEOTIDE SEQUENCE [LARGE SCALE GENOMIC DNA]</scope>
    <source>
        <strain evidence="1 2">1821L</strain>
    </source>
</reference>
<keyword evidence="2" id="KW-1185">Reference proteome</keyword>